<dbReference type="SUPFAM" id="SSF48726">
    <property type="entry name" value="Immunoglobulin"/>
    <property type="match status" value="1"/>
</dbReference>
<dbReference type="AlphaFoldDB" id="A0A8J4T4H1"/>
<keyword evidence="2" id="KW-1185">Reference proteome</keyword>
<proteinExistence type="predicted"/>
<dbReference type="Proteomes" id="UP000727407">
    <property type="component" value="Unassembled WGS sequence"/>
</dbReference>
<comment type="caution">
    <text evidence="1">The sequence shown here is derived from an EMBL/GenBank/DDBJ whole genome shotgun (WGS) entry which is preliminary data.</text>
</comment>
<sequence length="487" mass="54946">MQQNAIRGQLAELGSVPLACSRDGFISIMQHVRFDDKDTWAEQVKTDKFAAISDIWTRFNKNCAEFHSRGTHDHRWTGWTGKRRLFLSLLRNFISNSCSTRKYWHRDRLLQRLCQGLYRQHSARCKRAATGITAGLPCAKCREDGHWVCTRYYFYSAFIRSGFSSASLVSVNSGEDLLLDLCRSDQVKVIYRGKEICTVDEGLLNCTAEYEQRTSLTNTVLTLRGVKSRDGGVYIIQENNTDRDICTVLRRVSVSAETIRWVKSNQPAALPCKCNPASLAKWSWFSYPDYDHHTVAECNQTSCTLVKEGFNMSHDQHLKGDLTLTITAADDSMRGLYTCQCDEGDINIVDLSLSGSNSDVSSASLVSMNSGEDLLLDLHISDRMKVIYRGKAICTVESSLKCRDEYRLRTSLNKTVLTLRGVKPPDEGVYTIQHTENIKDLHICVITTIHSCRRLERNVLMNSSKLSESSCAVSCSLRLGSSPCWSM</sequence>
<dbReference type="InterPro" id="IPR036179">
    <property type="entry name" value="Ig-like_dom_sf"/>
</dbReference>
<evidence type="ECO:0008006" key="3">
    <source>
        <dbReference type="Google" id="ProtNLM"/>
    </source>
</evidence>
<dbReference type="Gene3D" id="2.60.40.10">
    <property type="entry name" value="Immunoglobulins"/>
    <property type="match status" value="1"/>
</dbReference>
<evidence type="ECO:0000313" key="2">
    <source>
        <dbReference type="Proteomes" id="UP000727407"/>
    </source>
</evidence>
<reference evidence="1" key="1">
    <citation type="submission" date="2020-07" db="EMBL/GenBank/DDBJ databases">
        <title>Clarias magur genome sequencing, assembly and annotation.</title>
        <authorList>
            <person name="Kushwaha B."/>
            <person name="Kumar R."/>
            <person name="Das P."/>
            <person name="Joshi C.G."/>
            <person name="Kumar D."/>
            <person name="Nagpure N.S."/>
            <person name="Pandey M."/>
            <person name="Agarwal S."/>
            <person name="Srivastava S."/>
            <person name="Singh M."/>
            <person name="Sahoo L."/>
            <person name="Jayasankar P."/>
            <person name="Meher P.K."/>
            <person name="Koringa P.G."/>
            <person name="Iquebal M.A."/>
            <person name="Das S.P."/>
            <person name="Bit A."/>
            <person name="Patnaik S."/>
            <person name="Patel N."/>
            <person name="Shah T.M."/>
            <person name="Hinsu A."/>
            <person name="Jena J.K."/>
        </authorList>
    </citation>
    <scope>NUCLEOTIDE SEQUENCE</scope>
    <source>
        <strain evidence="1">CIFAMagur01</strain>
        <tissue evidence="1">Testis</tissue>
    </source>
</reference>
<name>A0A8J4T4H1_CLAMG</name>
<organism evidence="1 2">
    <name type="scientific">Clarias magur</name>
    <name type="common">Asian catfish</name>
    <name type="synonym">Macropteronotus magur</name>
    <dbReference type="NCBI Taxonomy" id="1594786"/>
    <lineage>
        <taxon>Eukaryota</taxon>
        <taxon>Metazoa</taxon>
        <taxon>Chordata</taxon>
        <taxon>Craniata</taxon>
        <taxon>Vertebrata</taxon>
        <taxon>Euteleostomi</taxon>
        <taxon>Actinopterygii</taxon>
        <taxon>Neopterygii</taxon>
        <taxon>Teleostei</taxon>
        <taxon>Ostariophysi</taxon>
        <taxon>Siluriformes</taxon>
        <taxon>Clariidae</taxon>
        <taxon>Clarias</taxon>
    </lineage>
</organism>
<evidence type="ECO:0000313" key="1">
    <source>
        <dbReference type="EMBL" id="KAF5889031.1"/>
    </source>
</evidence>
<dbReference type="InterPro" id="IPR013783">
    <property type="entry name" value="Ig-like_fold"/>
</dbReference>
<dbReference type="OrthoDB" id="8948999at2759"/>
<gene>
    <name evidence="1" type="ORF">DAT39_021272</name>
</gene>
<protein>
    <recommendedName>
        <fullName evidence="3">Ig-like domain-containing protein</fullName>
    </recommendedName>
</protein>
<feature type="non-terminal residue" evidence="1">
    <location>
        <position position="487"/>
    </location>
</feature>
<accession>A0A8J4T4H1</accession>
<dbReference type="EMBL" id="QNUK01000875">
    <property type="protein sequence ID" value="KAF5889031.1"/>
    <property type="molecule type" value="Genomic_DNA"/>
</dbReference>